<evidence type="ECO:0000259" key="4">
    <source>
        <dbReference type="Pfam" id="PF01895"/>
    </source>
</evidence>
<sequence>MEMHFDQHISRQFNEELEGLKTEMLEMGGLVARQVADAVDALANADSELAEKVLRVEEDIDRCEMELDEHATLIIAKRQPAASDLRMVMSVIRIARDLERMGDEASKIAKMAIALTDEGTAPRGYTEIRHIANAVRKMLDDALDAYTRFDVAAAMTTLAEDEQVDMDYRSAVRELITYMMEDPRSISRVINVLWTLRSLERIGDHAKNICEQVVYLVKGTDIRHGNESNLR</sequence>
<organism evidence="5 6">
    <name type="scientific">Microbulbifer bruguierae</name>
    <dbReference type="NCBI Taxonomy" id="3029061"/>
    <lineage>
        <taxon>Bacteria</taxon>
        <taxon>Pseudomonadati</taxon>
        <taxon>Pseudomonadota</taxon>
        <taxon>Gammaproteobacteria</taxon>
        <taxon>Cellvibrionales</taxon>
        <taxon>Microbulbiferaceae</taxon>
        <taxon>Microbulbifer</taxon>
    </lineage>
</organism>
<protein>
    <recommendedName>
        <fullName evidence="3">Phosphate-specific transport system accessory protein PhoU</fullName>
    </recommendedName>
</protein>
<keyword evidence="3" id="KW-0963">Cytoplasm</keyword>
<dbReference type="PANTHER" id="PTHR42930:SF3">
    <property type="entry name" value="PHOSPHATE-SPECIFIC TRANSPORT SYSTEM ACCESSORY PROTEIN PHOU"/>
    <property type="match status" value="1"/>
</dbReference>
<feature type="domain" description="PhoU" evidence="4">
    <location>
        <begin position="128"/>
        <end position="213"/>
    </location>
</feature>
<dbReference type="PIRSF" id="PIRSF003107">
    <property type="entry name" value="PhoU"/>
    <property type="match status" value="1"/>
</dbReference>
<dbReference type="SUPFAM" id="SSF109755">
    <property type="entry name" value="PhoU-like"/>
    <property type="match status" value="1"/>
</dbReference>
<keyword evidence="2 3" id="KW-0592">Phosphate transport</keyword>
<feature type="domain" description="PhoU" evidence="4">
    <location>
        <begin position="25"/>
        <end position="111"/>
    </location>
</feature>
<keyword evidence="6" id="KW-1185">Reference proteome</keyword>
<proteinExistence type="inferred from homology"/>
<comment type="subunit">
    <text evidence="3">Homodimer.</text>
</comment>
<dbReference type="Gene3D" id="1.20.58.220">
    <property type="entry name" value="Phosphate transport system protein phou homolog 2, domain 2"/>
    <property type="match status" value="2"/>
</dbReference>
<dbReference type="Pfam" id="PF01895">
    <property type="entry name" value="PhoU"/>
    <property type="match status" value="2"/>
</dbReference>
<evidence type="ECO:0000256" key="2">
    <source>
        <dbReference type="ARBA" id="ARBA00022592"/>
    </source>
</evidence>
<evidence type="ECO:0000313" key="5">
    <source>
        <dbReference type="EMBL" id="WGL15443.1"/>
    </source>
</evidence>
<evidence type="ECO:0000313" key="6">
    <source>
        <dbReference type="Proteomes" id="UP001236500"/>
    </source>
</evidence>
<reference evidence="5 6" key="1">
    <citation type="submission" date="2023-02" db="EMBL/GenBank/DDBJ databases">
        <title>Description and genomic characterization of Microbulbifer bruguierae sp. nov., isolated from the sediment of mangrove plant Bruguiera sexangula.</title>
        <authorList>
            <person name="Long M."/>
        </authorList>
    </citation>
    <scope>NUCLEOTIDE SEQUENCE [LARGE SCALE GENOMIC DNA]</scope>
    <source>
        <strain evidence="5 6">H12</strain>
    </source>
</reference>
<evidence type="ECO:0000256" key="3">
    <source>
        <dbReference type="PIRNR" id="PIRNR003107"/>
    </source>
</evidence>
<evidence type="ECO:0000256" key="1">
    <source>
        <dbReference type="ARBA" id="ARBA00008107"/>
    </source>
</evidence>
<dbReference type="InterPro" id="IPR028366">
    <property type="entry name" value="PhoU"/>
</dbReference>
<dbReference type="RefSeq" id="WP_280318267.1">
    <property type="nucleotide sequence ID" value="NZ_CP118605.1"/>
</dbReference>
<dbReference type="NCBIfam" id="TIGR02135">
    <property type="entry name" value="phoU_full"/>
    <property type="match status" value="1"/>
</dbReference>
<dbReference type="InterPro" id="IPR026022">
    <property type="entry name" value="PhoU_dom"/>
</dbReference>
<name>A0ABY8N974_9GAMM</name>
<gene>
    <name evidence="5" type="primary">phoU</name>
    <name evidence="5" type="ORF">PVT68_11755</name>
</gene>
<comment type="function">
    <text evidence="3">Plays a role in the regulation of phosphate uptake.</text>
</comment>
<comment type="subcellular location">
    <subcellularLocation>
        <location evidence="3">Cytoplasm</location>
    </subcellularLocation>
</comment>
<accession>A0ABY8N974</accession>
<dbReference type="EMBL" id="CP118605">
    <property type="protein sequence ID" value="WGL15443.1"/>
    <property type="molecule type" value="Genomic_DNA"/>
</dbReference>
<dbReference type="PANTHER" id="PTHR42930">
    <property type="entry name" value="PHOSPHATE-SPECIFIC TRANSPORT SYSTEM ACCESSORY PROTEIN PHOU"/>
    <property type="match status" value="1"/>
</dbReference>
<comment type="similarity">
    <text evidence="1 3">Belongs to the PhoU family.</text>
</comment>
<keyword evidence="3" id="KW-0813">Transport</keyword>
<dbReference type="Proteomes" id="UP001236500">
    <property type="component" value="Chromosome"/>
</dbReference>
<dbReference type="InterPro" id="IPR038078">
    <property type="entry name" value="PhoU-like_sf"/>
</dbReference>